<reference evidence="4" key="1">
    <citation type="submission" date="2017-01" db="EMBL/GenBank/DDBJ databases">
        <title>Comparative genomics of anhydrobiosis in the tardigrade Hypsibius dujardini.</title>
        <authorList>
            <person name="Yoshida Y."/>
            <person name="Koutsovoulos G."/>
            <person name="Laetsch D."/>
            <person name="Stevens L."/>
            <person name="Kumar S."/>
            <person name="Horikawa D."/>
            <person name="Ishino K."/>
            <person name="Komine S."/>
            <person name="Tomita M."/>
            <person name="Blaxter M."/>
            <person name="Arakawa K."/>
        </authorList>
    </citation>
    <scope>NUCLEOTIDE SEQUENCE [LARGE SCALE GENOMIC DNA]</scope>
    <source>
        <strain evidence="4">Z151</strain>
    </source>
</reference>
<comment type="caution">
    <text evidence="3">The sequence shown here is derived from an EMBL/GenBank/DDBJ whole genome shotgun (WGS) entry which is preliminary data.</text>
</comment>
<dbReference type="OrthoDB" id="308440at2759"/>
<dbReference type="GO" id="GO:0016567">
    <property type="term" value="P:protein ubiquitination"/>
    <property type="evidence" value="ECO:0007669"/>
    <property type="project" value="TreeGrafter"/>
</dbReference>
<dbReference type="EMBL" id="MTYJ01000051">
    <property type="protein sequence ID" value="OQV18255.1"/>
    <property type="molecule type" value="Genomic_DNA"/>
</dbReference>
<dbReference type="PANTHER" id="PTHR12558">
    <property type="entry name" value="CELL DIVISION CYCLE 16,23,27"/>
    <property type="match status" value="1"/>
</dbReference>
<keyword evidence="4" id="KW-1185">Reference proteome</keyword>
<dbReference type="Gene3D" id="1.25.40.10">
    <property type="entry name" value="Tetratricopeptide repeat domain"/>
    <property type="match status" value="2"/>
</dbReference>
<evidence type="ECO:0000313" key="3">
    <source>
        <dbReference type="EMBL" id="OQV18255.1"/>
    </source>
</evidence>
<proteinExistence type="predicted"/>
<dbReference type="GO" id="GO:0051301">
    <property type="term" value="P:cell division"/>
    <property type="evidence" value="ECO:0007669"/>
    <property type="project" value="TreeGrafter"/>
</dbReference>
<feature type="region of interest" description="Disordered" evidence="2">
    <location>
        <begin position="545"/>
        <end position="593"/>
    </location>
</feature>
<feature type="compositionally biased region" description="Acidic residues" evidence="2">
    <location>
        <begin position="571"/>
        <end position="593"/>
    </location>
</feature>
<name>A0A1W0WSU6_HYPEX</name>
<dbReference type="GO" id="GO:0045842">
    <property type="term" value="P:positive regulation of mitotic metaphase/anaphase transition"/>
    <property type="evidence" value="ECO:0007669"/>
    <property type="project" value="TreeGrafter"/>
</dbReference>
<keyword evidence="1" id="KW-0802">TPR repeat</keyword>
<dbReference type="AlphaFoldDB" id="A0A1W0WSU6"/>
<evidence type="ECO:0000313" key="4">
    <source>
        <dbReference type="Proteomes" id="UP000192578"/>
    </source>
</evidence>
<gene>
    <name evidence="3" type="ORF">BV898_07651</name>
</gene>
<organism evidence="3 4">
    <name type="scientific">Hypsibius exemplaris</name>
    <name type="common">Freshwater tardigrade</name>
    <dbReference type="NCBI Taxonomy" id="2072580"/>
    <lineage>
        <taxon>Eukaryota</taxon>
        <taxon>Metazoa</taxon>
        <taxon>Ecdysozoa</taxon>
        <taxon>Tardigrada</taxon>
        <taxon>Eutardigrada</taxon>
        <taxon>Parachela</taxon>
        <taxon>Hypsibioidea</taxon>
        <taxon>Hypsibiidae</taxon>
        <taxon>Hypsibius</taxon>
    </lineage>
</organism>
<sequence length="593" mass="66703">MAATTTTTPLSLYQQFKSLHEEELYDSLTDLGDLLLTTHPRPRNQPAQREFLKGAKEEFRCLVLYAYALVQEHRYRQAVDVYGRVCNMLLHTYPPPGSAGRIGGRATNGPKVEAAPGTPAGFERLFTEDDIKYRFAQAYVFLDDPEEALQVLDTIPPLARTAKVNVLMMKLNASRPNYALDKMKQLVKQAPLAIRVLRTWFQCGGKLNELNANLGKNVAEEKFAAHLNKLIHCHSYMFSGSLVHAYQAATCLQEDPVLAHNPTLMILQAKCQGSLGHVEHAVRILDAIDHAHANYYQDMDEYAAILYERAEKRDSHTDNSAQILQKLADRLLKCANLAPETWVVKGYNAMARKDWSTAAKYAEHAVSLDDARYRSHVLRGLYYYKKDDPIPAQRSIRRALDLAPTCLDAHKYLIELYQKNYGEKETVTAAANMYKLCKKNPRSVQVYAEAMIHHNYRLREVAVILEKHMKAHPSDQKVGILLAAAFEKLKSPERAVEILKRQLMQGNSKEIHESLSRLYKTMDDSEKEAEHSNLAAAVPWCNLDPRADSPMPGPSSGFRSSSPGSPRTSGNEDDGGNDDSDAEDDDDEESVME</sequence>
<evidence type="ECO:0000256" key="1">
    <source>
        <dbReference type="ARBA" id="ARBA00022803"/>
    </source>
</evidence>
<dbReference type="GO" id="GO:0005680">
    <property type="term" value="C:anaphase-promoting complex"/>
    <property type="evidence" value="ECO:0007669"/>
    <property type="project" value="TreeGrafter"/>
</dbReference>
<accession>A0A1W0WSU6</accession>
<evidence type="ECO:0000256" key="2">
    <source>
        <dbReference type="SAM" id="MobiDB-lite"/>
    </source>
</evidence>
<protein>
    <submittedName>
        <fullName evidence="3">Anaphase-promoting complex subunit 7</fullName>
    </submittedName>
</protein>
<dbReference type="Proteomes" id="UP000192578">
    <property type="component" value="Unassembled WGS sequence"/>
</dbReference>
<dbReference type="PANTHER" id="PTHR12558:SF36">
    <property type="entry name" value="ANAPHASE-PROMOTING COMPLEX SUBUNIT 7"/>
    <property type="match status" value="1"/>
</dbReference>
<dbReference type="InterPro" id="IPR011990">
    <property type="entry name" value="TPR-like_helical_dom_sf"/>
</dbReference>
<dbReference type="SUPFAM" id="SSF48452">
    <property type="entry name" value="TPR-like"/>
    <property type="match status" value="1"/>
</dbReference>
<feature type="compositionally biased region" description="Low complexity" evidence="2">
    <location>
        <begin position="554"/>
        <end position="569"/>
    </location>
</feature>